<reference evidence="2" key="1">
    <citation type="submission" date="2022-11" db="EMBL/GenBank/DDBJ databases">
        <authorList>
            <person name="Kikuchi T."/>
        </authorList>
    </citation>
    <scope>NUCLEOTIDE SEQUENCE</scope>
    <source>
        <strain evidence="2">PS1010</strain>
    </source>
</reference>
<evidence type="ECO:0000313" key="3">
    <source>
        <dbReference type="Proteomes" id="UP001152747"/>
    </source>
</evidence>
<feature type="compositionally biased region" description="Low complexity" evidence="1">
    <location>
        <begin position="242"/>
        <end position="251"/>
    </location>
</feature>
<protein>
    <submittedName>
        <fullName evidence="2">Uncharacterized protein</fullName>
    </submittedName>
</protein>
<sequence length="300" mass="33927">MISIPWWLFGTCPDDDVEEKCEEHMDSTLNVECFQTPSLSLTTLEPSEIDVPSYKNFRASLRNRSSLVLEVGGDRRKSTDSTLQRFDTEVMMKLNNGRDVISEEDANFGLDHNTSVDCFGTENGPLSKTDEEYPIKLSHLEEDEQSDDSCSADGDNSRCYPTMFSSFYDTTAIFNTTIRGDIEKIDENSLWLFKELKNSDNGDGIVQFKVPETAEKLESPKIKNPLKRPRKQVINSKKKQSEPSTSSASASNDETLPIENSKSAQKRQKTMKTPRNNSVSVTRRLTPSRNAKTKVVSYYE</sequence>
<name>A0A9P1MTW7_9PELO</name>
<dbReference type="Proteomes" id="UP001152747">
    <property type="component" value="Unassembled WGS sequence"/>
</dbReference>
<dbReference type="EMBL" id="CANHGI010000001">
    <property type="protein sequence ID" value="CAI5438711.1"/>
    <property type="molecule type" value="Genomic_DNA"/>
</dbReference>
<comment type="caution">
    <text evidence="2">The sequence shown here is derived from an EMBL/GenBank/DDBJ whole genome shotgun (WGS) entry which is preliminary data.</text>
</comment>
<gene>
    <name evidence="2" type="ORF">CAMP_LOCUS1348</name>
</gene>
<proteinExistence type="predicted"/>
<dbReference type="OrthoDB" id="5850933at2759"/>
<organism evidence="2 3">
    <name type="scientific">Caenorhabditis angaria</name>
    <dbReference type="NCBI Taxonomy" id="860376"/>
    <lineage>
        <taxon>Eukaryota</taxon>
        <taxon>Metazoa</taxon>
        <taxon>Ecdysozoa</taxon>
        <taxon>Nematoda</taxon>
        <taxon>Chromadorea</taxon>
        <taxon>Rhabditida</taxon>
        <taxon>Rhabditina</taxon>
        <taxon>Rhabditomorpha</taxon>
        <taxon>Rhabditoidea</taxon>
        <taxon>Rhabditidae</taxon>
        <taxon>Peloderinae</taxon>
        <taxon>Caenorhabditis</taxon>
    </lineage>
</organism>
<feature type="compositionally biased region" description="Polar residues" evidence="1">
    <location>
        <begin position="252"/>
        <end position="263"/>
    </location>
</feature>
<accession>A0A9P1MTW7</accession>
<feature type="compositionally biased region" description="Polar residues" evidence="1">
    <location>
        <begin position="273"/>
        <end position="290"/>
    </location>
</feature>
<feature type="region of interest" description="Disordered" evidence="1">
    <location>
        <begin position="216"/>
        <end position="300"/>
    </location>
</feature>
<dbReference type="AlphaFoldDB" id="A0A9P1MTW7"/>
<evidence type="ECO:0000256" key="1">
    <source>
        <dbReference type="SAM" id="MobiDB-lite"/>
    </source>
</evidence>
<keyword evidence="3" id="KW-1185">Reference proteome</keyword>
<evidence type="ECO:0000313" key="2">
    <source>
        <dbReference type="EMBL" id="CAI5438711.1"/>
    </source>
</evidence>